<proteinExistence type="inferred from homology"/>
<keyword evidence="4" id="KW-0812">Transmembrane</keyword>
<feature type="region of interest" description="Disordered" evidence="3">
    <location>
        <begin position="302"/>
        <end position="340"/>
    </location>
</feature>
<feature type="transmembrane region" description="Helical" evidence="4">
    <location>
        <begin position="426"/>
        <end position="449"/>
    </location>
</feature>
<dbReference type="PANTHER" id="PTHR42748">
    <property type="entry name" value="NITROGEN METABOLITE REPRESSION PROTEIN NMRA FAMILY MEMBER"/>
    <property type="match status" value="1"/>
</dbReference>
<name>A0AAJ0DNE3_9PEZI</name>
<accession>A0AAJ0DNE3</accession>
<gene>
    <name evidence="6" type="ORF">LTR09_005328</name>
</gene>
<comment type="similarity">
    <text evidence="1">Belongs to the NmrA-type oxidoreductase family.</text>
</comment>
<keyword evidence="2" id="KW-0521">NADP</keyword>
<comment type="caution">
    <text evidence="6">The sequence shown here is derived from an EMBL/GenBank/DDBJ whole genome shotgun (WGS) entry which is preliminary data.</text>
</comment>
<feature type="transmembrane region" description="Helical" evidence="4">
    <location>
        <begin position="391"/>
        <end position="414"/>
    </location>
</feature>
<evidence type="ECO:0000313" key="6">
    <source>
        <dbReference type="EMBL" id="KAK3053584.1"/>
    </source>
</evidence>
<feature type="domain" description="NmrA-like" evidence="5">
    <location>
        <begin position="3"/>
        <end position="247"/>
    </location>
</feature>
<sequence>MAPTILIVGATGNTGRSVVKILLELLKTSTTWSQYRILALTRSKNSPAAQKLAALPGVEVAEQNWTEINADWFQKQEVVRVFIASHNEPAQFAEEGQFLTEALYAGVKYVVRISTTAANVVPNYRAYYPRTHWAIEQMLDQPEFEALQWTSLQPNVFHSFVLQPAVEFIKQYRKTGKLGTLGLLLDADTPVGVIDAWDVGVFAAHLLAQENTSAHNRKRYVLNGPEDITGEQVVKLVESHIDTKVDDVKFKDVSFIEAWADGTETGSKNLIRSIVHAPVTGWEGKAKASTTSREVLELVRPKETTATATASTNMNAEQESGDQNGGQIGRAPPDLNTSGLRQARETSDADIVSWFQKLFETGVTLGSFFAGFTLNIVTAASGDERAMVRTFASVSSLLFVLTVLVCSGCNLYCAFNTTTIKWRGSLVALMSFVLQLILLTAILFFFLVMKEYVWVVGWLGVAFTGIAMLVAFGLWVV</sequence>
<evidence type="ECO:0000313" key="7">
    <source>
        <dbReference type="Proteomes" id="UP001271007"/>
    </source>
</evidence>
<dbReference type="InterPro" id="IPR008030">
    <property type="entry name" value="NmrA-like"/>
</dbReference>
<feature type="transmembrane region" description="Helical" evidence="4">
    <location>
        <begin position="455"/>
        <end position="476"/>
    </location>
</feature>
<dbReference type="Pfam" id="PF05368">
    <property type="entry name" value="NmrA"/>
    <property type="match status" value="1"/>
</dbReference>
<keyword evidence="4" id="KW-0472">Membrane</keyword>
<evidence type="ECO:0000256" key="4">
    <source>
        <dbReference type="SAM" id="Phobius"/>
    </source>
</evidence>
<keyword evidence="4" id="KW-1133">Transmembrane helix</keyword>
<dbReference type="AlphaFoldDB" id="A0AAJ0DNE3"/>
<reference evidence="6" key="1">
    <citation type="submission" date="2023-04" db="EMBL/GenBank/DDBJ databases">
        <title>Black Yeasts Isolated from many extreme environments.</title>
        <authorList>
            <person name="Coleine C."/>
            <person name="Stajich J.E."/>
            <person name="Selbmann L."/>
        </authorList>
    </citation>
    <scope>NUCLEOTIDE SEQUENCE</scope>
    <source>
        <strain evidence="6">CCFEE 5312</strain>
    </source>
</reference>
<dbReference type="InterPro" id="IPR051164">
    <property type="entry name" value="NmrA-like_oxidored"/>
</dbReference>
<organism evidence="6 7">
    <name type="scientific">Extremus antarcticus</name>
    <dbReference type="NCBI Taxonomy" id="702011"/>
    <lineage>
        <taxon>Eukaryota</taxon>
        <taxon>Fungi</taxon>
        <taxon>Dikarya</taxon>
        <taxon>Ascomycota</taxon>
        <taxon>Pezizomycotina</taxon>
        <taxon>Dothideomycetes</taxon>
        <taxon>Dothideomycetidae</taxon>
        <taxon>Mycosphaerellales</taxon>
        <taxon>Extremaceae</taxon>
        <taxon>Extremus</taxon>
    </lineage>
</organism>
<evidence type="ECO:0000259" key="5">
    <source>
        <dbReference type="Pfam" id="PF05368"/>
    </source>
</evidence>
<keyword evidence="7" id="KW-1185">Reference proteome</keyword>
<dbReference type="PANTHER" id="PTHR42748:SF31">
    <property type="entry name" value="NMRA-LIKE DOMAIN-CONTAINING PROTEIN-RELATED"/>
    <property type="match status" value="1"/>
</dbReference>
<dbReference type="GO" id="GO:0005634">
    <property type="term" value="C:nucleus"/>
    <property type="evidence" value="ECO:0007669"/>
    <property type="project" value="TreeGrafter"/>
</dbReference>
<evidence type="ECO:0000256" key="2">
    <source>
        <dbReference type="ARBA" id="ARBA00022857"/>
    </source>
</evidence>
<protein>
    <recommendedName>
        <fullName evidence="5">NmrA-like domain-containing protein</fullName>
    </recommendedName>
</protein>
<evidence type="ECO:0000256" key="3">
    <source>
        <dbReference type="SAM" id="MobiDB-lite"/>
    </source>
</evidence>
<feature type="compositionally biased region" description="Polar residues" evidence="3">
    <location>
        <begin position="313"/>
        <end position="322"/>
    </location>
</feature>
<dbReference type="Proteomes" id="UP001271007">
    <property type="component" value="Unassembled WGS sequence"/>
</dbReference>
<evidence type="ECO:0000256" key="1">
    <source>
        <dbReference type="ARBA" id="ARBA00006328"/>
    </source>
</evidence>
<dbReference type="Gene3D" id="3.40.50.720">
    <property type="entry name" value="NAD(P)-binding Rossmann-like Domain"/>
    <property type="match status" value="1"/>
</dbReference>
<dbReference type="SUPFAM" id="SSF51735">
    <property type="entry name" value="NAD(P)-binding Rossmann-fold domains"/>
    <property type="match status" value="1"/>
</dbReference>
<dbReference type="EMBL" id="JAWDJX010000015">
    <property type="protein sequence ID" value="KAK3053584.1"/>
    <property type="molecule type" value="Genomic_DNA"/>
</dbReference>
<dbReference type="InterPro" id="IPR036291">
    <property type="entry name" value="NAD(P)-bd_dom_sf"/>
</dbReference>